<name>A0A7J5B5P1_9MICO</name>
<dbReference type="InterPro" id="IPR047701">
    <property type="entry name" value="AztC-like"/>
</dbReference>
<evidence type="ECO:0000256" key="2">
    <source>
        <dbReference type="ARBA" id="ARBA00022448"/>
    </source>
</evidence>
<sequence length="313" mass="32295">MSNRVQLPAVRTIAAAFAAVTITASLASCSATGTDGRPEIVVTTNILGDVVTELVGDQATVTTLMKPGADPHSFSLSAQEAASIENADFVVSNGLGLEEGVAQHLTQVDAAGIPHFVASDAFEPLAYTEGDAEGMDDPHFWTDPARMSAVVDALSSQLATDVAGLDRAALDASVADYAGQLDELDAWMQDQFDTIPSASKSLVTNHHVFGYLADRFGFTVVGTVIPGGTTLAAPSAADFAELSADITTAGVSTIFADASSPDDLARALANEAGIDVRVEPLFTESLTPAGGGAETYLEMMRANTERITSGLAP</sequence>
<evidence type="ECO:0000313" key="7">
    <source>
        <dbReference type="EMBL" id="KAB1639488.1"/>
    </source>
</evidence>
<keyword evidence="3" id="KW-0479">Metal-binding</keyword>
<feature type="signal peptide" evidence="6">
    <location>
        <begin position="1"/>
        <end position="27"/>
    </location>
</feature>
<dbReference type="Proteomes" id="UP000490386">
    <property type="component" value="Unassembled WGS sequence"/>
</dbReference>
<accession>A0A7J5B5P1</accession>
<dbReference type="InterPro" id="IPR006127">
    <property type="entry name" value="ZnuA-like"/>
</dbReference>
<dbReference type="Pfam" id="PF01297">
    <property type="entry name" value="ZnuA"/>
    <property type="match status" value="1"/>
</dbReference>
<dbReference type="EMBL" id="WBJX01000001">
    <property type="protein sequence ID" value="KAB1639488.1"/>
    <property type="molecule type" value="Genomic_DNA"/>
</dbReference>
<comment type="subcellular location">
    <subcellularLocation>
        <location evidence="1">Cell envelope</location>
    </subcellularLocation>
</comment>
<dbReference type="GO" id="GO:0030001">
    <property type="term" value="P:metal ion transport"/>
    <property type="evidence" value="ECO:0007669"/>
    <property type="project" value="InterPro"/>
</dbReference>
<dbReference type="PRINTS" id="PR00690">
    <property type="entry name" value="ADHESNFAMILY"/>
</dbReference>
<dbReference type="SUPFAM" id="SSF53807">
    <property type="entry name" value="Helical backbone' metal receptor"/>
    <property type="match status" value="1"/>
</dbReference>
<comment type="similarity">
    <text evidence="5">Belongs to the bacterial solute-binding protein 9 family.</text>
</comment>
<keyword evidence="2 5" id="KW-0813">Transport</keyword>
<evidence type="ECO:0000256" key="1">
    <source>
        <dbReference type="ARBA" id="ARBA00004196"/>
    </source>
</evidence>
<dbReference type="PRINTS" id="PR00691">
    <property type="entry name" value="ADHESINB"/>
</dbReference>
<organism evidence="7 8">
    <name type="scientific">Pseudoclavibacter terrae</name>
    <dbReference type="NCBI Taxonomy" id="1530195"/>
    <lineage>
        <taxon>Bacteria</taxon>
        <taxon>Bacillati</taxon>
        <taxon>Actinomycetota</taxon>
        <taxon>Actinomycetes</taxon>
        <taxon>Micrococcales</taxon>
        <taxon>Microbacteriaceae</taxon>
        <taxon>Pseudoclavibacter</taxon>
    </lineage>
</organism>
<dbReference type="GO" id="GO:0007155">
    <property type="term" value="P:cell adhesion"/>
    <property type="evidence" value="ECO:0007669"/>
    <property type="project" value="InterPro"/>
</dbReference>
<dbReference type="PANTHER" id="PTHR42953:SF1">
    <property type="entry name" value="METAL-BINDING PROTEIN HI_0362-RELATED"/>
    <property type="match status" value="1"/>
</dbReference>
<dbReference type="GO" id="GO:0030313">
    <property type="term" value="C:cell envelope"/>
    <property type="evidence" value="ECO:0007669"/>
    <property type="project" value="UniProtKB-SubCell"/>
</dbReference>
<gene>
    <name evidence="7" type="ORF">F8O03_03900</name>
</gene>
<feature type="chain" id="PRO_5038940080" evidence="6">
    <location>
        <begin position="28"/>
        <end position="313"/>
    </location>
</feature>
<dbReference type="PROSITE" id="PS51257">
    <property type="entry name" value="PROKAR_LIPOPROTEIN"/>
    <property type="match status" value="1"/>
</dbReference>
<comment type="caution">
    <text evidence="7">The sequence shown here is derived from an EMBL/GenBank/DDBJ whole genome shotgun (WGS) entry which is preliminary data.</text>
</comment>
<dbReference type="OrthoDB" id="9810636at2"/>
<dbReference type="InterPro" id="IPR006129">
    <property type="entry name" value="AdhesinB"/>
</dbReference>
<dbReference type="Gene3D" id="3.40.50.1980">
    <property type="entry name" value="Nitrogenase molybdenum iron protein domain"/>
    <property type="match status" value="2"/>
</dbReference>
<protein>
    <submittedName>
        <fullName evidence="7">Zinc ABC transporter substrate-binding protein</fullName>
    </submittedName>
</protein>
<dbReference type="InterPro" id="IPR050492">
    <property type="entry name" value="Bact_metal-bind_prot9"/>
</dbReference>
<reference evidence="7 8" key="1">
    <citation type="submission" date="2019-09" db="EMBL/GenBank/DDBJ databases">
        <title>Phylogeny of genus Pseudoclavibacter and closely related genus.</title>
        <authorList>
            <person name="Li Y."/>
        </authorList>
    </citation>
    <scope>NUCLEOTIDE SEQUENCE [LARGE SCALE GENOMIC DNA]</scope>
    <source>
        <strain evidence="7 8">THG-MD12</strain>
    </source>
</reference>
<evidence type="ECO:0000256" key="3">
    <source>
        <dbReference type="ARBA" id="ARBA00022723"/>
    </source>
</evidence>
<dbReference type="InterPro" id="IPR006128">
    <property type="entry name" value="Lipoprotein_PsaA-like"/>
</dbReference>
<dbReference type="RefSeq" id="WP_151422669.1">
    <property type="nucleotide sequence ID" value="NZ_WBJX01000001.1"/>
</dbReference>
<evidence type="ECO:0000256" key="4">
    <source>
        <dbReference type="ARBA" id="ARBA00022729"/>
    </source>
</evidence>
<proteinExistence type="inferred from homology"/>
<dbReference type="AlphaFoldDB" id="A0A7J5B5P1"/>
<evidence type="ECO:0000313" key="8">
    <source>
        <dbReference type="Proteomes" id="UP000490386"/>
    </source>
</evidence>
<evidence type="ECO:0000256" key="6">
    <source>
        <dbReference type="SAM" id="SignalP"/>
    </source>
</evidence>
<dbReference type="NCBIfam" id="NF040870">
    <property type="entry name" value="AztC"/>
    <property type="match status" value="1"/>
</dbReference>
<keyword evidence="4 6" id="KW-0732">Signal</keyword>
<keyword evidence="8" id="KW-1185">Reference proteome</keyword>
<dbReference type="GO" id="GO:0046872">
    <property type="term" value="F:metal ion binding"/>
    <property type="evidence" value="ECO:0007669"/>
    <property type="project" value="UniProtKB-KW"/>
</dbReference>
<evidence type="ECO:0000256" key="5">
    <source>
        <dbReference type="RuleBase" id="RU003512"/>
    </source>
</evidence>
<dbReference type="PANTHER" id="PTHR42953">
    <property type="entry name" value="HIGH-AFFINITY ZINC UPTAKE SYSTEM PROTEIN ZNUA-RELATED"/>
    <property type="match status" value="1"/>
</dbReference>